<feature type="region of interest" description="Disordered" evidence="1">
    <location>
        <begin position="1"/>
        <end position="86"/>
    </location>
</feature>
<evidence type="ECO:0000256" key="1">
    <source>
        <dbReference type="SAM" id="MobiDB-lite"/>
    </source>
</evidence>
<evidence type="ECO:0000313" key="3">
    <source>
        <dbReference type="Proteomes" id="UP001152561"/>
    </source>
</evidence>
<dbReference type="AlphaFoldDB" id="A0A9Q1L3D3"/>
<gene>
    <name evidence="2" type="ORF">K7X08_028946</name>
</gene>
<organism evidence="2 3">
    <name type="scientific">Anisodus acutangulus</name>
    <dbReference type="NCBI Taxonomy" id="402998"/>
    <lineage>
        <taxon>Eukaryota</taxon>
        <taxon>Viridiplantae</taxon>
        <taxon>Streptophyta</taxon>
        <taxon>Embryophyta</taxon>
        <taxon>Tracheophyta</taxon>
        <taxon>Spermatophyta</taxon>
        <taxon>Magnoliopsida</taxon>
        <taxon>eudicotyledons</taxon>
        <taxon>Gunneridae</taxon>
        <taxon>Pentapetalae</taxon>
        <taxon>asterids</taxon>
        <taxon>lamiids</taxon>
        <taxon>Solanales</taxon>
        <taxon>Solanaceae</taxon>
        <taxon>Solanoideae</taxon>
        <taxon>Hyoscyameae</taxon>
        <taxon>Anisodus</taxon>
    </lineage>
</organism>
<dbReference type="Proteomes" id="UP001152561">
    <property type="component" value="Unassembled WGS sequence"/>
</dbReference>
<sequence length="86" mass="9541">MGNTVQRSLRPHLRDGPHDTTSTACPGSDFDLPVDDNENTPEPSLHKKEDEKVYGGDDAEEERDSESAYAPSDNDDYVEENDDTAE</sequence>
<proteinExistence type="predicted"/>
<evidence type="ECO:0000313" key="2">
    <source>
        <dbReference type="EMBL" id="KAJ8526469.1"/>
    </source>
</evidence>
<name>A0A9Q1L3D3_9SOLA</name>
<reference evidence="3" key="1">
    <citation type="journal article" date="2023" name="Proc. Natl. Acad. Sci. U.S.A.">
        <title>Genomic and structural basis for evolution of tropane alkaloid biosynthesis.</title>
        <authorList>
            <person name="Wanga Y.-J."/>
            <person name="Taina T."/>
            <person name="Yua J.-Y."/>
            <person name="Lia J."/>
            <person name="Xua B."/>
            <person name="Chenc J."/>
            <person name="D'Auriad J.C."/>
            <person name="Huanga J.-P."/>
            <person name="Huanga S.-X."/>
        </authorList>
    </citation>
    <scope>NUCLEOTIDE SEQUENCE [LARGE SCALE GENOMIC DNA]</scope>
    <source>
        <strain evidence="3">cv. KIB-2019</strain>
    </source>
</reference>
<protein>
    <submittedName>
        <fullName evidence="2">Uncharacterized protein</fullName>
    </submittedName>
</protein>
<accession>A0A9Q1L3D3</accession>
<feature type="compositionally biased region" description="Acidic residues" evidence="1">
    <location>
        <begin position="73"/>
        <end position="86"/>
    </location>
</feature>
<feature type="compositionally biased region" description="Basic and acidic residues" evidence="1">
    <location>
        <begin position="44"/>
        <end position="55"/>
    </location>
</feature>
<comment type="caution">
    <text evidence="2">The sequence shown here is derived from an EMBL/GenBank/DDBJ whole genome shotgun (WGS) entry which is preliminary data.</text>
</comment>
<dbReference type="EMBL" id="JAJAGQ010000024">
    <property type="protein sequence ID" value="KAJ8526469.1"/>
    <property type="molecule type" value="Genomic_DNA"/>
</dbReference>
<keyword evidence="3" id="KW-1185">Reference proteome</keyword>